<evidence type="ECO:0000313" key="3">
    <source>
        <dbReference type="Proteomes" id="UP000636709"/>
    </source>
</evidence>
<dbReference type="EMBL" id="JACEFO010002268">
    <property type="protein sequence ID" value="KAF8670035.1"/>
    <property type="molecule type" value="Genomic_DNA"/>
</dbReference>
<gene>
    <name evidence="2" type="ORF">HU200_051226</name>
</gene>
<dbReference type="Proteomes" id="UP000636709">
    <property type="component" value="Unassembled WGS sequence"/>
</dbReference>
<accession>A0A835AWJ0</accession>
<feature type="region of interest" description="Disordered" evidence="1">
    <location>
        <begin position="41"/>
        <end position="63"/>
    </location>
</feature>
<keyword evidence="3" id="KW-1185">Reference proteome</keyword>
<reference evidence="2" key="1">
    <citation type="submission" date="2020-07" db="EMBL/GenBank/DDBJ databases">
        <title>Genome sequence and genetic diversity analysis of an under-domesticated orphan crop, white fonio (Digitaria exilis).</title>
        <authorList>
            <person name="Bennetzen J.L."/>
            <person name="Chen S."/>
            <person name="Ma X."/>
            <person name="Wang X."/>
            <person name="Yssel A.E.J."/>
            <person name="Chaluvadi S.R."/>
            <person name="Johnson M."/>
            <person name="Gangashetty P."/>
            <person name="Hamidou F."/>
            <person name="Sanogo M.D."/>
            <person name="Zwaenepoel A."/>
            <person name="Wallace J."/>
            <person name="Van De Peer Y."/>
            <person name="Van Deynze A."/>
        </authorList>
    </citation>
    <scope>NUCLEOTIDE SEQUENCE</scope>
    <source>
        <tissue evidence="2">Leaves</tissue>
    </source>
</reference>
<name>A0A835AWJ0_9POAL</name>
<organism evidence="2 3">
    <name type="scientific">Digitaria exilis</name>
    <dbReference type="NCBI Taxonomy" id="1010633"/>
    <lineage>
        <taxon>Eukaryota</taxon>
        <taxon>Viridiplantae</taxon>
        <taxon>Streptophyta</taxon>
        <taxon>Embryophyta</taxon>
        <taxon>Tracheophyta</taxon>
        <taxon>Spermatophyta</taxon>
        <taxon>Magnoliopsida</taxon>
        <taxon>Liliopsida</taxon>
        <taxon>Poales</taxon>
        <taxon>Poaceae</taxon>
        <taxon>PACMAD clade</taxon>
        <taxon>Panicoideae</taxon>
        <taxon>Panicodae</taxon>
        <taxon>Paniceae</taxon>
        <taxon>Anthephorinae</taxon>
        <taxon>Digitaria</taxon>
    </lineage>
</organism>
<proteinExistence type="predicted"/>
<comment type="caution">
    <text evidence="2">The sequence shown here is derived from an EMBL/GenBank/DDBJ whole genome shotgun (WGS) entry which is preliminary data.</text>
</comment>
<protein>
    <submittedName>
        <fullName evidence="2">Uncharacterized protein</fullName>
    </submittedName>
</protein>
<evidence type="ECO:0000313" key="2">
    <source>
        <dbReference type="EMBL" id="KAF8670035.1"/>
    </source>
</evidence>
<dbReference type="AlphaFoldDB" id="A0A835AWJ0"/>
<evidence type="ECO:0000256" key="1">
    <source>
        <dbReference type="SAM" id="MobiDB-lite"/>
    </source>
</evidence>
<sequence length="63" mass="6944">MGTTAVMLVQSYASLLGQKILPPVQVCVQISENLHYPKGVEGPRSFAEEQTTASYHRENHSTL</sequence>